<dbReference type="Proteomes" id="UP000038045">
    <property type="component" value="Unplaced"/>
</dbReference>
<keyword evidence="2" id="KW-1185">Reference proteome</keyword>
<organism evidence="2 3">
    <name type="scientific">Parastrongyloides trichosuri</name>
    <name type="common">Possum-specific nematode worm</name>
    <dbReference type="NCBI Taxonomy" id="131310"/>
    <lineage>
        <taxon>Eukaryota</taxon>
        <taxon>Metazoa</taxon>
        <taxon>Ecdysozoa</taxon>
        <taxon>Nematoda</taxon>
        <taxon>Chromadorea</taxon>
        <taxon>Rhabditida</taxon>
        <taxon>Tylenchina</taxon>
        <taxon>Panagrolaimomorpha</taxon>
        <taxon>Strongyloidoidea</taxon>
        <taxon>Strongyloididae</taxon>
        <taxon>Parastrongyloides</taxon>
    </lineage>
</organism>
<feature type="region of interest" description="Disordered" evidence="1">
    <location>
        <begin position="572"/>
        <end position="599"/>
    </location>
</feature>
<dbReference type="WBParaSite" id="PTRK_0001478900.1">
    <property type="protein sequence ID" value="PTRK_0001478900.1"/>
    <property type="gene ID" value="PTRK_0001478900"/>
</dbReference>
<sequence>VRIRTDGAVAGVIALLERLHHVQPLKHAPEDRVGAVQIIVLAGHQEELAVGAVGRAGARHARHARAEQPLRRGLEVGGHEHLGVRLGDDGNRAHDAAQARPAVLDRGEAAVAPAPEGELALQIGQFAAALARALGVAGLGHEVGNDAVEFQPVIEALIGQGADALDMVRRRARLQFHQDASLGCVDHPQVLGRHRAPVTRLAGRLRHRSSGQQGSRRRQRHHRLDLQTRPQSFLTLANTLAATAGLTKLLAEQFQRRAVKTVQMPVQPAHAALLHNEGGQGAVVDQGLMTQVLKPGGTAVDPEFRSDGHTGSGLAALDRRGLARVAVFIVAAGIGQTLDRNDLLVLAGAEDGHALAGAADDADLADRCADHLAAVGDQHEVVRLLDREGGGQTRARAAAQAVGRQPLPAPPGAAILIGRGPLAEAGFRDRQNELLGRAQFGDTLHRQGGVAGLFVVRLDRDGFIFRVGPGQRLAHGVGVLDDAYLLHRIRRAGEDMAVDGRDFRCGRGAVAQEGPVKPGQVRQAHDLGPLRRSGAVQRLADQGLRHPVQHGRVRPNHRLALDEADIPQRAFGNPAAGVSEQGVVESRQPRHAPRPQQAHRGDVLQMRRLAGIDLALQADPVRQVRRRGRDADHHLRRADPVRLTQRQFVGKQADAQPDLIPPSQRLTHLIAQAIFGDSLAEQFDRRTFEAVQVPIQPAHPAPLHAERGQGAVVEQGLAAQILNPGRSAVDPEFRNDGHAGSSLAALVGRRLADVAVFIVAARIGQTLDRNDLLVLAGAEDGHALAGAADDADLSDRSADHLAAVRDQHQIVRLLDREGGGQARARATAQTVRRQPLSAAARAAILIGRGPLAEARFRDRQDELFGRAQFGDALDGQGGVAGLFVISLDRGDVLFRVRASQRLTHGVGVFDIGGALFRRRVHAAQDGHGDDRVAVLQADAPHAGGVAALEHAHVVGLEADGPAQSGRQQHVVLGRAQADADHAVAVFQLHGDLARAVHRGEVAELVASHVARLGGEHDVVIAPSRFVFRQGQHVHDAVARLDRQQVDEGLAARLRIAQRQAPGLQLIGLAVGGEEQHRRVGRGAEDAGDDVLILHRHAAAALAAAMLGPIGVQRHALDVARVGHGHDHVLARDQVFVFHLGVALADEGAAINAELILHQQQVFADDGQDVLAIRQDGQVALDGVGQGARLAEDVVAAQ</sequence>
<evidence type="ECO:0000313" key="2">
    <source>
        <dbReference type="Proteomes" id="UP000038045"/>
    </source>
</evidence>
<feature type="compositionally biased region" description="Basic residues" evidence="1">
    <location>
        <begin position="204"/>
        <end position="223"/>
    </location>
</feature>
<dbReference type="AlphaFoldDB" id="A0A0N5A0B3"/>
<protein>
    <submittedName>
        <fullName evidence="3">Glutamate synthase large subunit</fullName>
    </submittedName>
</protein>
<reference evidence="3" key="1">
    <citation type="submission" date="2017-02" db="UniProtKB">
        <authorList>
            <consortium name="WormBaseParasite"/>
        </authorList>
    </citation>
    <scope>IDENTIFICATION</scope>
</reference>
<evidence type="ECO:0000256" key="1">
    <source>
        <dbReference type="SAM" id="MobiDB-lite"/>
    </source>
</evidence>
<evidence type="ECO:0000313" key="3">
    <source>
        <dbReference type="WBParaSite" id="PTRK_0001478900.1"/>
    </source>
</evidence>
<proteinExistence type="predicted"/>
<name>A0A0N5A0B3_PARTI</name>
<accession>A0A0N5A0B3</accession>
<feature type="region of interest" description="Disordered" evidence="1">
    <location>
        <begin position="204"/>
        <end position="226"/>
    </location>
</feature>